<keyword evidence="1" id="KW-0812">Transmembrane</keyword>
<gene>
    <name evidence="2" type="ORF">HAHE_27890</name>
</gene>
<evidence type="ECO:0008006" key="4">
    <source>
        <dbReference type="Google" id="ProtNLM"/>
    </source>
</evidence>
<protein>
    <recommendedName>
        <fullName evidence="4">SURF1-like protein</fullName>
    </recommendedName>
</protein>
<name>A0ABN6H5H5_9BACT</name>
<evidence type="ECO:0000313" key="3">
    <source>
        <dbReference type="Proteomes" id="UP001374893"/>
    </source>
</evidence>
<organism evidence="2 3">
    <name type="scientific">Haloferula helveola</name>
    <dbReference type="NCBI Taxonomy" id="490095"/>
    <lineage>
        <taxon>Bacteria</taxon>
        <taxon>Pseudomonadati</taxon>
        <taxon>Verrucomicrobiota</taxon>
        <taxon>Verrucomicrobiia</taxon>
        <taxon>Verrucomicrobiales</taxon>
        <taxon>Verrucomicrobiaceae</taxon>
        <taxon>Haloferula</taxon>
    </lineage>
</organism>
<keyword evidence="3" id="KW-1185">Reference proteome</keyword>
<dbReference type="EMBL" id="AP024702">
    <property type="protein sequence ID" value="BCX48881.1"/>
    <property type="molecule type" value="Genomic_DNA"/>
</dbReference>
<evidence type="ECO:0000256" key="1">
    <source>
        <dbReference type="SAM" id="Phobius"/>
    </source>
</evidence>
<sequence length="150" mass="17785">MFRPWYRSRLFWLGLLPVALLFWGWLDSFRVRRELGIPVSPATINGFPVGFEYVGIRQVRGVFSFVSHSRDSAGEWLVVNTPVTDWDFNPRSGPITTVGIRRETDLFWETREIYFSHWFLTLVYLTVWLTSLVFWQQRKHRAARGLQFTP</sequence>
<keyword evidence="1" id="KW-1133">Transmembrane helix</keyword>
<feature type="transmembrane region" description="Helical" evidence="1">
    <location>
        <begin position="115"/>
        <end position="135"/>
    </location>
</feature>
<dbReference type="Proteomes" id="UP001374893">
    <property type="component" value="Chromosome"/>
</dbReference>
<reference evidence="2 3" key="1">
    <citation type="submission" date="2021-06" db="EMBL/GenBank/DDBJ databases">
        <title>Complete genome of Haloferula helveola possessing various polysaccharide degrading enzymes.</title>
        <authorList>
            <person name="Takami H."/>
            <person name="Huang C."/>
            <person name="Hamasaki K."/>
        </authorList>
    </citation>
    <scope>NUCLEOTIDE SEQUENCE [LARGE SCALE GENOMIC DNA]</scope>
    <source>
        <strain evidence="2 3">CN-1</strain>
    </source>
</reference>
<evidence type="ECO:0000313" key="2">
    <source>
        <dbReference type="EMBL" id="BCX48881.1"/>
    </source>
</evidence>
<accession>A0ABN6H5H5</accession>
<proteinExistence type="predicted"/>
<keyword evidence="1" id="KW-0472">Membrane</keyword>